<keyword evidence="1" id="KW-0812">Transmembrane</keyword>
<organism evidence="2 3">
    <name type="scientific">Inhella inkyongensis</name>
    <dbReference type="NCBI Taxonomy" id="392593"/>
    <lineage>
        <taxon>Bacteria</taxon>
        <taxon>Pseudomonadati</taxon>
        <taxon>Pseudomonadota</taxon>
        <taxon>Betaproteobacteria</taxon>
        <taxon>Burkholderiales</taxon>
        <taxon>Sphaerotilaceae</taxon>
        <taxon>Inhella</taxon>
    </lineage>
</organism>
<proteinExistence type="predicted"/>
<feature type="transmembrane region" description="Helical" evidence="1">
    <location>
        <begin position="105"/>
        <end position="122"/>
    </location>
</feature>
<keyword evidence="1" id="KW-0472">Membrane</keyword>
<accession>A0A840S4P0</accession>
<dbReference type="RefSeq" id="WP_138855895.1">
    <property type="nucleotide sequence ID" value="NZ_CP040709.1"/>
</dbReference>
<protein>
    <submittedName>
        <fullName evidence="2">Uncharacterized protein</fullName>
    </submittedName>
</protein>
<dbReference type="EMBL" id="JACHHO010000002">
    <property type="protein sequence ID" value="MBB5204428.1"/>
    <property type="molecule type" value="Genomic_DNA"/>
</dbReference>
<keyword evidence="3" id="KW-1185">Reference proteome</keyword>
<evidence type="ECO:0000313" key="2">
    <source>
        <dbReference type="EMBL" id="MBB5204428.1"/>
    </source>
</evidence>
<feature type="transmembrane region" description="Helical" evidence="1">
    <location>
        <begin position="63"/>
        <end position="85"/>
    </location>
</feature>
<gene>
    <name evidence="2" type="ORF">HNQ51_001742</name>
</gene>
<sequence length="152" mass="16802">MSDSEEGPHHTTINIHAPVFGHVAGRDVNCAEPLAEPERPSLCELEAQLRQAQAESWRARLGFYVNAPCLLLLGWTTLGAGLFVLGLTRRPLFSGEALPMPVPALAVWALGVLGSATWLDLVRRRMRHVIADWEAEVQYLERAVALSRAGRW</sequence>
<evidence type="ECO:0000313" key="3">
    <source>
        <dbReference type="Proteomes" id="UP000554837"/>
    </source>
</evidence>
<name>A0A840S4P0_9BURK</name>
<dbReference type="Proteomes" id="UP000554837">
    <property type="component" value="Unassembled WGS sequence"/>
</dbReference>
<evidence type="ECO:0000256" key="1">
    <source>
        <dbReference type="SAM" id="Phobius"/>
    </source>
</evidence>
<dbReference type="AlphaFoldDB" id="A0A840S4P0"/>
<keyword evidence="1" id="KW-1133">Transmembrane helix</keyword>
<reference evidence="2 3" key="1">
    <citation type="submission" date="2020-08" db="EMBL/GenBank/DDBJ databases">
        <title>Genomic Encyclopedia of Type Strains, Phase IV (KMG-IV): sequencing the most valuable type-strain genomes for metagenomic binning, comparative biology and taxonomic classification.</title>
        <authorList>
            <person name="Goeker M."/>
        </authorList>
    </citation>
    <scope>NUCLEOTIDE SEQUENCE [LARGE SCALE GENOMIC DNA]</scope>
    <source>
        <strain evidence="2 3">DSM 23958</strain>
    </source>
</reference>
<comment type="caution">
    <text evidence="2">The sequence shown here is derived from an EMBL/GenBank/DDBJ whole genome shotgun (WGS) entry which is preliminary data.</text>
</comment>